<dbReference type="EMBL" id="LT607412">
    <property type="protein sequence ID" value="SCF03057.1"/>
    <property type="molecule type" value="Genomic_DNA"/>
</dbReference>
<accession>A0A1C4X3N0</accession>
<protein>
    <submittedName>
        <fullName evidence="1">Uncharacterized protein</fullName>
    </submittedName>
</protein>
<gene>
    <name evidence="1" type="ORF">GA0070607_4630</name>
</gene>
<reference evidence="2" key="1">
    <citation type="submission" date="2016-06" db="EMBL/GenBank/DDBJ databases">
        <authorList>
            <person name="Varghese N."/>
            <person name="Submissions Spin"/>
        </authorList>
    </citation>
    <scope>NUCLEOTIDE SEQUENCE [LARGE SCALE GENOMIC DNA]</scope>
    <source>
        <strain evidence="2">DSM 44875</strain>
    </source>
</reference>
<proteinExistence type="predicted"/>
<evidence type="ECO:0000313" key="2">
    <source>
        <dbReference type="Proteomes" id="UP000198243"/>
    </source>
</evidence>
<dbReference type="Proteomes" id="UP000198243">
    <property type="component" value="Chromosome I"/>
</dbReference>
<evidence type="ECO:0000313" key="1">
    <source>
        <dbReference type="EMBL" id="SCF03057.1"/>
    </source>
</evidence>
<dbReference type="AlphaFoldDB" id="A0A1C4X3N0"/>
<name>A0A1C4X3N0_9ACTN</name>
<sequence>MADETPDYFEPEGGAVLTHLLIVRDIDRPREFYRG</sequence>
<organism evidence="1 2">
    <name type="scientific">Micromonospora coriariae</name>
    <dbReference type="NCBI Taxonomy" id="285665"/>
    <lineage>
        <taxon>Bacteria</taxon>
        <taxon>Bacillati</taxon>
        <taxon>Actinomycetota</taxon>
        <taxon>Actinomycetes</taxon>
        <taxon>Micromonosporales</taxon>
        <taxon>Micromonosporaceae</taxon>
        <taxon>Micromonospora</taxon>
    </lineage>
</organism>
<keyword evidence="2" id="KW-1185">Reference proteome</keyword>